<dbReference type="OrthoDB" id="10441568at2759"/>
<evidence type="ECO:0000313" key="2">
    <source>
        <dbReference type="EMBL" id="OLP99623.1"/>
    </source>
</evidence>
<accession>A0A1Q9DWR7</accession>
<proteinExistence type="predicted"/>
<dbReference type="AlphaFoldDB" id="A0A1Q9DWR7"/>
<evidence type="ECO:0000256" key="1">
    <source>
        <dbReference type="SAM" id="SignalP"/>
    </source>
</evidence>
<feature type="signal peptide" evidence="1">
    <location>
        <begin position="1"/>
        <end position="28"/>
    </location>
</feature>
<sequence>MPASAGTVCASSCLAFVVCIMNYASMDADFIDQSLRPDLIRLIQCIMTMQKLTMWEEQAKFLCELRGIMSVCVASWDNAKAMFSLPATYPPLADYAWPRLEKLACLITDKMCIVHMHIHLQNIRELTPEEQSKLTDIVMGNFTDPFLVILDEDEEDETSLLDKAVEANMEFLKVQHVVAKAKRTLESNNPVMYELKQLCGPKLLEKRKSNPKKPVEPEGGFIAQFSASRRLKLHTSTLHAGPDDAAQPVRIDTQSTLAMDLQGLPAPPAAPKFLEAVLSDIESRPSTCFDHAKQYKKQFRELIKQGQGAYFIDSSAHDCHLVPSQPPPPSMDAADATVPAAKAKAAHPGPSETPMLMAYRLFCGAARRDGFSIQQASQLWKHSAIRETFVEECTEAQKKKRLHRFDQGFLYVDLMMASADVLEMFAGQAAITAEARSRGQTAIKLDINMGNEADINTSAGFMLHLAAVLCLRAGGLLVLAPPCSSYSWMCRFATGRRWLLQEGLPHAKTVEANITTSRNSDGRDVICSRCAKSVEPLFAECSSEEEEESMVPTWDRAILESVQLTAEQRRRVDNRLRLD</sequence>
<feature type="chain" id="PRO_5012909480" evidence="1">
    <location>
        <begin position="29"/>
        <end position="579"/>
    </location>
</feature>
<evidence type="ECO:0000313" key="3">
    <source>
        <dbReference type="Proteomes" id="UP000186817"/>
    </source>
</evidence>
<keyword evidence="3" id="KW-1185">Reference proteome</keyword>
<dbReference type="EMBL" id="LSRX01000355">
    <property type="protein sequence ID" value="OLP99623.1"/>
    <property type="molecule type" value="Genomic_DNA"/>
</dbReference>
<keyword evidence="1" id="KW-0732">Signal</keyword>
<protein>
    <submittedName>
        <fullName evidence="2">Uncharacterized protein</fullName>
    </submittedName>
</protein>
<organism evidence="2 3">
    <name type="scientific">Symbiodinium microadriaticum</name>
    <name type="common">Dinoflagellate</name>
    <name type="synonym">Zooxanthella microadriatica</name>
    <dbReference type="NCBI Taxonomy" id="2951"/>
    <lineage>
        <taxon>Eukaryota</taxon>
        <taxon>Sar</taxon>
        <taxon>Alveolata</taxon>
        <taxon>Dinophyceae</taxon>
        <taxon>Suessiales</taxon>
        <taxon>Symbiodiniaceae</taxon>
        <taxon>Symbiodinium</taxon>
    </lineage>
</organism>
<gene>
    <name evidence="2" type="ORF">AK812_SmicGene17787</name>
</gene>
<comment type="caution">
    <text evidence="2">The sequence shown here is derived from an EMBL/GenBank/DDBJ whole genome shotgun (WGS) entry which is preliminary data.</text>
</comment>
<name>A0A1Q9DWR7_SYMMI</name>
<reference evidence="2 3" key="1">
    <citation type="submission" date="2016-02" db="EMBL/GenBank/DDBJ databases">
        <title>Genome analysis of coral dinoflagellate symbionts highlights evolutionary adaptations to a symbiotic lifestyle.</title>
        <authorList>
            <person name="Aranda M."/>
            <person name="Li Y."/>
            <person name="Liew Y.J."/>
            <person name="Baumgarten S."/>
            <person name="Simakov O."/>
            <person name="Wilson M."/>
            <person name="Piel J."/>
            <person name="Ashoor H."/>
            <person name="Bougouffa S."/>
            <person name="Bajic V.B."/>
            <person name="Ryu T."/>
            <person name="Ravasi T."/>
            <person name="Bayer T."/>
            <person name="Micklem G."/>
            <person name="Kim H."/>
            <person name="Bhak J."/>
            <person name="Lajeunesse T.C."/>
            <person name="Voolstra C.R."/>
        </authorList>
    </citation>
    <scope>NUCLEOTIDE SEQUENCE [LARGE SCALE GENOMIC DNA]</scope>
    <source>
        <strain evidence="2 3">CCMP2467</strain>
    </source>
</reference>
<dbReference type="Proteomes" id="UP000186817">
    <property type="component" value="Unassembled WGS sequence"/>
</dbReference>